<accession>A0ABU6XH91</accession>
<protein>
    <submittedName>
        <fullName evidence="1">Uncharacterized protein</fullName>
    </submittedName>
</protein>
<sequence>MDLSSSDESHQKVKWNFLGEANLCVAQSKFRRKTKGSNTRQVTENQLEVKQKWIQKWVEVRKTSHVEQKKKEPRIENLSAVVDLRKEIDVIWADKQKQRLQRSLLGVCMKSIKFGEVMDLLLEEWKGPVLGPSSSGDVSSCCSCPYPPGFRPCMDRVHVHREIARTQNTPQFMRNS</sequence>
<proteinExistence type="predicted"/>
<dbReference type="Proteomes" id="UP001341840">
    <property type="component" value="Unassembled WGS sequence"/>
</dbReference>
<comment type="caution">
    <text evidence="1">The sequence shown here is derived from an EMBL/GenBank/DDBJ whole genome shotgun (WGS) entry which is preliminary data.</text>
</comment>
<evidence type="ECO:0000313" key="2">
    <source>
        <dbReference type="Proteomes" id="UP001341840"/>
    </source>
</evidence>
<dbReference type="EMBL" id="JASCZI010211895">
    <property type="protein sequence ID" value="MED6197404.1"/>
    <property type="molecule type" value="Genomic_DNA"/>
</dbReference>
<reference evidence="1 2" key="1">
    <citation type="journal article" date="2023" name="Plants (Basel)">
        <title>Bridging the Gap: Combining Genomics and Transcriptomics Approaches to Understand Stylosanthes scabra, an Orphan Legume from the Brazilian Caatinga.</title>
        <authorList>
            <person name="Ferreira-Neto J.R.C."/>
            <person name="da Silva M.D."/>
            <person name="Binneck E."/>
            <person name="de Melo N.F."/>
            <person name="da Silva R.H."/>
            <person name="de Melo A.L.T.M."/>
            <person name="Pandolfi V."/>
            <person name="Bustamante F.O."/>
            <person name="Brasileiro-Vidal A.C."/>
            <person name="Benko-Iseppon A.M."/>
        </authorList>
    </citation>
    <scope>NUCLEOTIDE SEQUENCE [LARGE SCALE GENOMIC DNA]</scope>
    <source>
        <tissue evidence="1">Leaves</tissue>
    </source>
</reference>
<gene>
    <name evidence="1" type="ORF">PIB30_056199</name>
</gene>
<evidence type="ECO:0000313" key="1">
    <source>
        <dbReference type="EMBL" id="MED6197404.1"/>
    </source>
</evidence>
<name>A0ABU6XH91_9FABA</name>
<keyword evidence="2" id="KW-1185">Reference proteome</keyword>
<organism evidence="1 2">
    <name type="scientific">Stylosanthes scabra</name>
    <dbReference type="NCBI Taxonomy" id="79078"/>
    <lineage>
        <taxon>Eukaryota</taxon>
        <taxon>Viridiplantae</taxon>
        <taxon>Streptophyta</taxon>
        <taxon>Embryophyta</taxon>
        <taxon>Tracheophyta</taxon>
        <taxon>Spermatophyta</taxon>
        <taxon>Magnoliopsida</taxon>
        <taxon>eudicotyledons</taxon>
        <taxon>Gunneridae</taxon>
        <taxon>Pentapetalae</taxon>
        <taxon>rosids</taxon>
        <taxon>fabids</taxon>
        <taxon>Fabales</taxon>
        <taxon>Fabaceae</taxon>
        <taxon>Papilionoideae</taxon>
        <taxon>50 kb inversion clade</taxon>
        <taxon>dalbergioids sensu lato</taxon>
        <taxon>Dalbergieae</taxon>
        <taxon>Pterocarpus clade</taxon>
        <taxon>Stylosanthes</taxon>
    </lineage>
</organism>